<evidence type="ECO:0000313" key="3">
    <source>
        <dbReference type="Proteomes" id="UP000199670"/>
    </source>
</evidence>
<keyword evidence="1" id="KW-0812">Transmembrane</keyword>
<organism evidence="2 3">
    <name type="scientific">Gilliamella bombicola</name>
    <dbReference type="NCBI Taxonomy" id="1798182"/>
    <lineage>
        <taxon>Bacteria</taxon>
        <taxon>Pseudomonadati</taxon>
        <taxon>Pseudomonadota</taxon>
        <taxon>Gammaproteobacteria</taxon>
        <taxon>Orbales</taxon>
        <taxon>Orbaceae</taxon>
        <taxon>Gilliamella</taxon>
    </lineage>
</organism>
<protein>
    <submittedName>
        <fullName evidence="2">Uncharacterized protein</fullName>
    </submittedName>
</protein>
<sequence>MNTIPIDYVGCNVHDTDRFNINYKLNKGEQIYALFCVLIVTFGGLFMLIRWMLEVATE</sequence>
<keyword evidence="3" id="KW-1185">Reference proteome</keyword>
<proteinExistence type="predicted"/>
<evidence type="ECO:0000313" key="2">
    <source>
        <dbReference type="EMBL" id="SCB89581.1"/>
    </source>
</evidence>
<dbReference type="STRING" id="1798182.GA0061081_102237"/>
<dbReference type="RefSeq" id="WP_167349286.1">
    <property type="nucleotide sequence ID" value="NZ_FMAQ01000002.1"/>
</dbReference>
<gene>
    <name evidence="2" type="ORF">GA0061081_102237</name>
</gene>
<dbReference type="AlphaFoldDB" id="A0A1C4A4V2"/>
<dbReference type="EMBL" id="FMAQ01000002">
    <property type="protein sequence ID" value="SCB89581.1"/>
    <property type="molecule type" value="Genomic_DNA"/>
</dbReference>
<feature type="transmembrane region" description="Helical" evidence="1">
    <location>
        <begin position="31"/>
        <end position="53"/>
    </location>
</feature>
<name>A0A1C4A4V2_9GAMM</name>
<evidence type="ECO:0000256" key="1">
    <source>
        <dbReference type="SAM" id="Phobius"/>
    </source>
</evidence>
<reference evidence="3" key="1">
    <citation type="submission" date="2016-08" db="EMBL/GenBank/DDBJ databases">
        <authorList>
            <person name="Varghese N."/>
            <person name="Submissions Spin"/>
        </authorList>
    </citation>
    <scope>NUCLEOTIDE SEQUENCE [LARGE SCALE GENOMIC DNA]</scope>
    <source>
        <strain evidence="3">R-53248</strain>
    </source>
</reference>
<accession>A0A1C4A4V2</accession>
<keyword evidence="1" id="KW-1133">Transmembrane helix</keyword>
<keyword evidence="1" id="KW-0472">Membrane</keyword>
<dbReference type="Proteomes" id="UP000199670">
    <property type="component" value="Unassembled WGS sequence"/>
</dbReference>